<name>U2PIT4_LEVBR</name>
<accession>U2PIT4</accession>
<dbReference type="AlphaFoldDB" id="U2PIT4"/>
<comment type="caution">
    <text evidence="2">The sequence shown here is derived from an EMBL/GenBank/DDBJ whole genome shotgun (WGS) entry which is preliminary data.</text>
</comment>
<evidence type="ECO:0000313" key="3">
    <source>
        <dbReference type="Proteomes" id="UP000016644"/>
    </source>
</evidence>
<gene>
    <name evidence="2" type="ORF">HMPREF0495_01095</name>
</gene>
<evidence type="ECO:0000313" key="2">
    <source>
        <dbReference type="EMBL" id="ERK44061.1"/>
    </source>
</evidence>
<proteinExistence type="predicted"/>
<protein>
    <submittedName>
        <fullName evidence="2">Uncharacterized protein</fullName>
    </submittedName>
</protein>
<feature type="transmembrane region" description="Helical" evidence="1">
    <location>
        <begin position="7"/>
        <end position="24"/>
    </location>
</feature>
<dbReference type="Proteomes" id="UP000016644">
    <property type="component" value="Unassembled WGS sequence"/>
</dbReference>
<organism evidence="2 3">
    <name type="scientific">Levilactobacillus brevis ATCC 14869 = DSM 20054</name>
    <dbReference type="NCBI Taxonomy" id="649758"/>
    <lineage>
        <taxon>Bacteria</taxon>
        <taxon>Bacillati</taxon>
        <taxon>Bacillota</taxon>
        <taxon>Bacilli</taxon>
        <taxon>Lactobacillales</taxon>
        <taxon>Lactobacillaceae</taxon>
        <taxon>Levilactobacillus</taxon>
    </lineage>
</organism>
<sequence length="52" mass="6192">MNRRKKILIFTVNFGLNHGIWLFSVTPKIYFLRNGLIFKLICDMMTLLKKFG</sequence>
<keyword evidence="1" id="KW-0812">Transmembrane</keyword>
<keyword evidence="1" id="KW-1133">Transmembrane helix</keyword>
<reference evidence="2 3" key="1">
    <citation type="submission" date="2013-06" db="EMBL/GenBank/DDBJ databases">
        <authorList>
            <person name="Weinstock G."/>
            <person name="Sodergren E."/>
            <person name="Lobos E.A."/>
            <person name="Fulton L."/>
            <person name="Fulton R."/>
            <person name="Courtney L."/>
            <person name="Fronick C."/>
            <person name="O'Laughlin M."/>
            <person name="Godfrey J."/>
            <person name="Wilson R.M."/>
            <person name="Miner T."/>
            <person name="Farmer C."/>
            <person name="Delehaunty K."/>
            <person name="Cordes M."/>
            <person name="Minx P."/>
            <person name="Tomlinson C."/>
            <person name="Chen J."/>
            <person name="Wollam A."/>
            <person name="Pepin K.H."/>
            <person name="Bhonagiri V."/>
            <person name="Zhang X."/>
            <person name="Warren W."/>
            <person name="Mitreva M."/>
            <person name="Mardis E.R."/>
            <person name="Wilson R.K."/>
        </authorList>
    </citation>
    <scope>NUCLEOTIDE SEQUENCE [LARGE SCALE GENOMIC DNA]</scope>
    <source>
        <strain evidence="2 3">ATCC 14869</strain>
    </source>
</reference>
<evidence type="ECO:0000256" key="1">
    <source>
        <dbReference type="SAM" id="Phobius"/>
    </source>
</evidence>
<dbReference type="HOGENOM" id="CLU_3081055_0_0_9"/>
<keyword evidence="1" id="KW-0472">Membrane</keyword>
<dbReference type="EMBL" id="AWVK01000042">
    <property type="protein sequence ID" value="ERK44061.1"/>
    <property type="molecule type" value="Genomic_DNA"/>
</dbReference>